<feature type="region of interest" description="Disordered" evidence="5">
    <location>
        <begin position="201"/>
        <end position="240"/>
    </location>
</feature>
<keyword evidence="2 6" id="KW-0812">Transmembrane</keyword>
<dbReference type="EMBL" id="KN293992">
    <property type="protein sequence ID" value="EEH35773.1"/>
    <property type="molecule type" value="Genomic_DNA"/>
</dbReference>
<evidence type="ECO:0000313" key="8">
    <source>
        <dbReference type="EMBL" id="EEH35773.1"/>
    </source>
</evidence>
<feature type="region of interest" description="Disordered" evidence="5">
    <location>
        <begin position="300"/>
        <end position="413"/>
    </location>
</feature>
<feature type="compositionally biased region" description="Polar residues" evidence="5">
    <location>
        <begin position="356"/>
        <end position="386"/>
    </location>
</feature>
<dbReference type="GO" id="GO:0016020">
    <property type="term" value="C:membrane"/>
    <property type="evidence" value="ECO:0007669"/>
    <property type="project" value="UniProtKB-SubCell"/>
</dbReference>
<evidence type="ECO:0000256" key="3">
    <source>
        <dbReference type="ARBA" id="ARBA00022989"/>
    </source>
</evidence>
<sequence>MVRLNLVAALLSLGGADALSDRLLPRETVQLMADVFGMSPLPTDPPGVPRGVPKELAARAVRTAIDYPAPGYYCGLVNGDINNLLTCAFAGANCVQYGTAVGCCASSNAQQCTDIATKCLNWEDKCDEACSKDPRIIRCAETTLPFCGTYFFGDGKQLLGCRASVGVSSQVVLLSEYFSSRYGPNYQTLAGTSSVLSMSISPGTATETAEPTATRNSPSNPQNSGDIVGDEDDGDGGKGKKKLGGGAIGGIVAGAVVGIIAIAAIIVFFYRKGKKNGSTQGLSPTAPLMQEQQYGQPAPVVGAGYFAPEQKAPPYSPGYAPQVQQPPPGPSEMAGSPIQNPLQAQSQPLLGAPTEYYSQSRGNSYIQPGSPPTNSTSPQLGTSQPVSLHRLSATHNGPVPEDIYEMPAADRRR</sequence>
<dbReference type="GeneID" id="9101043"/>
<dbReference type="eggNOG" id="ENOG502QRH7">
    <property type="taxonomic scope" value="Eukaryota"/>
</dbReference>
<dbReference type="PANTHER" id="PTHR15549">
    <property type="entry name" value="PAIRED IMMUNOGLOBULIN-LIKE TYPE 2 RECEPTOR"/>
    <property type="match status" value="1"/>
</dbReference>
<evidence type="ECO:0000313" key="9">
    <source>
        <dbReference type="Proteomes" id="UP000002059"/>
    </source>
</evidence>
<feature type="chain" id="PRO_5002909948" evidence="7">
    <location>
        <begin position="19"/>
        <end position="413"/>
    </location>
</feature>
<evidence type="ECO:0000256" key="7">
    <source>
        <dbReference type="SAM" id="SignalP"/>
    </source>
</evidence>
<proteinExistence type="predicted"/>
<comment type="subcellular location">
    <subcellularLocation>
        <location evidence="1">Membrane</location>
        <topology evidence="1">Single-pass membrane protein</topology>
    </subcellularLocation>
</comment>
<evidence type="ECO:0000256" key="2">
    <source>
        <dbReference type="ARBA" id="ARBA00022692"/>
    </source>
</evidence>
<dbReference type="OMA" id="CNARNVC"/>
<keyword evidence="4 6" id="KW-0472">Membrane</keyword>
<dbReference type="OrthoDB" id="5347452at2759"/>
<feature type="compositionally biased region" description="Low complexity" evidence="5">
    <location>
        <begin position="204"/>
        <end position="214"/>
    </location>
</feature>
<dbReference type="RefSeq" id="XP_002797557.1">
    <property type="nucleotide sequence ID" value="XM_002797511.2"/>
</dbReference>
<organism evidence="8 9">
    <name type="scientific">Paracoccidioides lutzii (strain ATCC MYA-826 / Pb01)</name>
    <name type="common">Paracoccidioides brasiliensis</name>
    <dbReference type="NCBI Taxonomy" id="502779"/>
    <lineage>
        <taxon>Eukaryota</taxon>
        <taxon>Fungi</taxon>
        <taxon>Dikarya</taxon>
        <taxon>Ascomycota</taxon>
        <taxon>Pezizomycotina</taxon>
        <taxon>Eurotiomycetes</taxon>
        <taxon>Eurotiomycetidae</taxon>
        <taxon>Onygenales</taxon>
        <taxon>Ajellomycetaceae</taxon>
        <taxon>Paracoccidioides</taxon>
    </lineage>
</organism>
<evidence type="ECO:0000256" key="6">
    <source>
        <dbReference type="SAM" id="Phobius"/>
    </source>
</evidence>
<evidence type="ECO:0000256" key="1">
    <source>
        <dbReference type="ARBA" id="ARBA00004167"/>
    </source>
</evidence>
<feature type="compositionally biased region" description="Polar residues" evidence="5">
    <location>
        <begin position="215"/>
        <end position="224"/>
    </location>
</feature>
<dbReference type="Proteomes" id="UP000002059">
    <property type="component" value="Partially assembled WGS sequence"/>
</dbReference>
<dbReference type="STRING" id="502779.C1GNK1"/>
<dbReference type="AlphaFoldDB" id="C1GNK1"/>
<keyword evidence="3 6" id="KW-1133">Transmembrane helix</keyword>
<keyword evidence="7" id="KW-0732">Signal</keyword>
<dbReference type="InterPro" id="IPR051694">
    <property type="entry name" value="Immunoregulatory_rcpt-like"/>
</dbReference>
<name>C1GNK1_PARBA</name>
<gene>
    <name evidence="8" type="ORF">PAAG_00096</name>
</gene>
<dbReference type="VEuPathDB" id="FungiDB:PAAG_00096"/>
<accession>C1GNK1</accession>
<evidence type="ECO:0000256" key="5">
    <source>
        <dbReference type="SAM" id="MobiDB-lite"/>
    </source>
</evidence>
<evidence type="ECO:0000256" key="4">
    <source>
        <dbReference type="ARBA" id="ARBA00023136"/>
    </source>
</evidence>
<dbReference type="HOGENOM" id="CLU_633084_0_0_1"/>
<dbReference type="GO" id="GO:0071944">
    <property type="term" value="C:cell periphery"/>
    <property type="evidence" value="ECO:0007669"/>
    <property type="project" value="UniProtKB-ARBA"/>
</dbReference>
<feature type="transmembrane region" description="Helical" evidence="6">
    <location>
        <begin position="247"/>
        <end position="270"/>
    </location>
</feature>
<protein>
    <submittedName>
        <fullName evidence="8">Uncharacterized protein</fullName>
    </submittedName>
</protein>
<keyword evidence="9" id="KW-1185">Reference proteome</keyword>
<feature type="signal peptide" evidence="7">
    <location>
        <begin position="1"/>
        <end position="18"/>
    </location>
</feature>
<feature type="compositionally biased region" description="Polar residues" evidence="5">
    <location>
        <begin position="337"/>
        <end position="348"/>
    </location>
</feature>
<dbReference type="KEGG" id="pbl:PAAG_00096"/>
<reference evidence="8 9" key="1">
    <citation type="journal article" date="2011" name="PLoS Genet.">
        <title>Comparative genomic analysis of human fungal pathogens causing paracoccidioidomycosis.</title>
        <authorList>
            <person name="Desjardins C.A."/>
            <person name="Champion M.D."/>
            <person name="Holder J.W."/>
            <person name="Muszewska A."/>
            <person name="Goldberg J."/>
            <person name="Bailao A.M."/>
            <person name="Brigido M.M."/>
            <person name="Ferreira M.E."/>
            <person name="Garcia A.M."/>
            <person name="Grynberg M."/>
            <person name="Gujja S."/>
            <person name="Heiman D.I."/>
            <person name="Henn M.R."/>
            <person name="Kodira C.D."/>
            <person name="Leon-Narvaez H."/>
            <person name="Longo L.V."/>
            <person name="Ma L.J."/>
            <person name="Malavazi I."/>
            <person name="Matsuo A.L."/>
            <person name="Morais F.V."/>
            <person name="Pereira M."/>
            <person name="Rodriguez-Brito S."/>
            <person name="Sakthikumar S."/>
            <person name="Salem-Izacc S.M."/>
            <person name="Sykes S.M."/>
            <person name="Teixeira M.M."/>
            <person name="Vallejo M.C."/>
            <person name="Walter M.E."/>
            <person name="Yandava C."/>
            <person name="Young S."/>
            <person name="Zeng Q."/>
            <person name="Zucker J."/>
            <person name="Felipe M.S."/>
            <person name="Goldman G.H."/>
            <person name="Haas B.J."/>
            <person name="McEwen J.G."/>
            <person name="Nino-Vega G."/>
            <person name="Puccia R."/>
            <person name="San-Blas G."/>
            <person name="Soares C.M."/>
            <person name="Birren B.W."/>
            <person name="Cuomo C.A."/>
        </authorList>
    </citation>
    <scope>NUCLEOTIDE SEQUENCE [LARGE SCALE GENOMIC DNA]</scope>
    <source>
        <strain evidence="9">ATCC MYA-826 / Pb01</strain>
    </source>
</reference>